<dbReference type="InterPro" id="IPR051678">
    <property type="entry name" value="AGP_Transferase"/>
</dbReference>
<dbReference type="InterPro" id="IPR011009">
    <property type="entry name" value="Kinase-like_dom_sf"/>
</dbReference>
<gene>
    <name evidence="1" type="ORF">E4U42_007571</name>
</gene>
<dbReference type="PANTHER" id="PTHR21310">
    <property type="entry name" value="AMINOGLYCOSIDE PHOSPHOTRANSFERASE-RELATED-RELATED"/>
    <property type="match status" value="1"/>
</dbReference>
<dbReference type="EMBL" id="SRPY01000878">
    <property type="protein sequence ID" value="KAG5916626.1"/>
    <property type="molecule type" value="Genomic_DNA"/>
</dbReference>
<organism evidence="1 2">
    <name type="scientific">Claviceps africana</name>
    <dbReference type="NCBI Taxonomy" id="83212"/>
    <lineage>
        <taxon>Eukaryota</taxon>
        <taxon>Fungi</taxon>
        <taxon>Dikarya</taxon>
        <taxon>Ascomycota</taxon>
        <taxon>Pezizomycotina</taxon>
        <taxon>Sordariomycetes</taxon>
        <taxon>Hypocreomycetidae</taxon>
        <taxon>Hypocreales</taxon>
        <taxon>Clavicipitaceae</taxon>
        <taxon>Claviceps</taxon>
    </lineage>
</organism>
<sequence>MATRNLLSGTVTLSAALANDRNMLHALQYPQQKEAFYKQLKSHGPLLADVVAHHLGTKSSEVHISPQEYWRHGSFNLCVPVVVDADPSARPRVPQYMTNPGNSDEKINCEAATYAWLRENCPTVPIPNLYGFGLSTNRRVRNYLLAALRFPQPSPYVSHFSSRFVGLDVGYLLIETIHSGKMLSETWDGHCKDIRRQQNLQRDLARIMISLAKISLPRIGSFRLDEKGYIRLDNRPLSIQFTMQENEGIPLGISRETTFSRVDDFFQAHLTAFENRLLHQPNGVRSYDDACYQMTGLVIAQTVLPRVFRKELNSGPFVYSLTDIHRSNIIVDDDWNVICMLDLEFACSLPVEFIHPPFWFDGQSVDQIDPHGYAPKHKGFVEHVKHEEQLQNSKRDGEPLSSIMQQSWDNGTFWLTHAVGHPISFEGLLFDQLLTHYFSMTSQDLHKIDQTFFARLWRRNTSSIIDLKLQDTEKYTEKLKEFFNETSSPVI</sequence>
<dbReference type="OrthoDB" id="3645574at2759"/>
<proteinExistence type="predicted"/>
<evidence type="ECO:0008006" key="3">
    <source>
        <dbReference type="Google" id="ProtNLM"/>
    </source>
</evidence>
<evidence type="ECO:0000313" key="2">
    <source>
        <dbReference type="Proteomes" id="UP000811619"/>
    </source>
</evidence>
<dbReference type="PANTHER" id="PTHR21310:SF37">
    <property type="entry name" value="AMINOGLYCOSIDE PHOSPHOTRANSFERASE DOMAIN-CONTAINING PROTEIN"/>
    <property type="match status" value="1"/>
</dbReference>
<protein>
    <recommendedName>
        <fullName evidence="3">Aminoglycoside phosphotransferase domain-containing protein</fullName>
    </recommendedName>
</protein>
<name>A0A8K0J0Y9_9HYPO</name>
<reference evidence="1" key="1">
    <citation type="journal article" date="2020" name="bioRxiv">
        <title>Whole genome comparisons of ergot fungi reveals the divergence and evolution of species within the genus Claviceps are the result of varying mechanisms driving genome evolution and host range expansion.</title>
        <authorList>
            <person name="Wyka S.A."/>
            <person name="Mondo S.J."/>
            <person name="Liu M."/>
            <person name="Dettman J."/>
            <person name="Nalam V."/>
            <person name="Broders K.D."/>
        </authorList>
    </citation>
    <scope>NUCLEOTIDE SEQUENCE</scope>
    <source>
        <strain evidence="1">CCC 489</strain>
    </source>
</reference>
<keyword evidence="2" id="KW-1185">Reference proteome</keyword>
<dbReference type="SUPFAM" id="SSF56112">
    <property type="entry name" value="Protein kinase-like (PK-like)"/>
    <property type="match status" value="1"/>
</dbReference>
<dbReference type="Proteomes" id="UP000811619">
    <property type="component" value="Unassembled WGS sequence"/>
</dbReference>
<dbReference type="AlphaFoldDB" id="A0A8K0J0Y9"/>
<comment type="caution">
    <text evidence="1">The sequence shown here is derived from an EMBL/GenBank/DDBJ whole genome shotgun (WGS) entry which is preliminary data.</text>
</comment>
<evidence type="ECO:0000313" key="1">
    <source>
        <dbReference type="EMBL" id="KAG5916626.1"/>
    </source>
</evidence>
<accession>A0A8K0J0Y9</accession>